<proteinExistence type="predicted"/>
<feature type="non-terminal residue" evidence="1">
    <location>
        <position position="1"/>
    </location>
</feature>
<evidence type="ECO:0000313" key="1">
    <source>
        <dbReference type="EMBL" id="CAB05940.1"/>
    </source>
</evidence>
<sequence>GTGSSLLENPMDCVAIGHRCHADNMDKLPKRKLS</sequence>
<gene>
    <name evidence="1" type="primary">mbl</name>
</gene>
<organism evidence="1">
    <name type="scientific">Bacillus subtilis</name>
    <dbReference type="NCBI Taxonomy" id="1423"/>
    <lineage>
        <taxon>Bacteria</taxon>
        <taxon>Bacillati</taxon>
        <taxon>Bacillota</taxon>
        <taxon>Bacilli</taxon>
        <taxon>Bacillales</taxon>
        <taxon>Bacillaceae</taxon>
        <taxon>Bacillus</taxon>
    </lineage>
</organism>
<reference evidence="1" key="1">
    <citation type="journal article" date="1997" name="Microbiology">
        <title>The Bacillus subtilis genome from gerBC (311 degrees) to licR (334 degrees).</title>
        <authorList>
            <person name="Presecan E."/>
            <person name="Moszer I."/>
            <person name="Boursier L."/>
            <person name="Cruz H."/>
            <person name="De La Fuente V."/>
            <person name="Hullo M.F."/>
            <person name="Lelong C."/>
            <person name="Schleich S."/>
            <person name="Sekowska A."/>
            <person name="Song B.H."/>
            <person name="Villani G."/>
            <person name="Kunst F."/>
            <person name="Danchin A."/>
            <person name="Glaser P."/>
        </authorList>
    </citation>
    <scope>NUCLEOTIDE SEQUENCE</scope>
    <source>
        <strain evidence="1">168</strain>
    </source>
</reference>
<protein>
    <submittedName>
        <fullName evidence="1">Mbl</fullName>
    </submittedName>
</protein>
<dbReference type="EMBL" id="Z83337">
    <property type="protein sequence ID" value="CAB05940.1"/>
    <property type="molecule type" value="Genomic_DNA"/>
</dbReference>
<accession>P94580</accession>
<dbReference type="AlphaFoldDB" id="P94580"/>
<name>P94580_BACIU</name>